<sequence>MRDILLVDDNRTMLMFMEKMLTKRGFNVITASDGLQALEVLKVNAHIQFVLSDWMMPEMDGCMHSRDMNNMCYRRYF</sequence>
<dbReference type="InterPro" id="IPR011006">
    <property type="entry name" value="CheY-like_superfamily"/>
</dbReference>
<dbReference type="EMBL" id="PYMJ01000020">
    <property type="protein sequence ID" value="PSU46635.1"/>
    <property type="molecule type" value="Genomic_DNA"/>
</dbReference>
<dbReference type="OrthoDB" id="9811749at2"/>
<dbReference type="PANTHER" id="PTHR44591:SF19">
    <property type="entry name" value="TWO-COMPONENT RESPONSE REGULATOR-RELATED"/>
    <property type="match status" value="1"/>
</dbReference>
<dbReference type="PANTHER" id="PTHR44591">
    <property type="entry name" value="STRESS RESPONSE REGULATOR PROTEIN 1"/>
    <property type="match status" value="1"/>
</dbReference>
<accession>A0A2T3JCM4</accession>
<dbReference type="Pfam" id="PF00072">
    <property type="entry name" value="Response_reg"/>
    <property type="match status" value="1"/>
</dbReference>
<dbReference type="GO" id="GO:0000160">
    <property type="term" value="P:phosphorelay signal transduction system"/>
    <property type="evidence" value="ECO:0007669"/>
    <property type="project" value="InterPro"/>
</dbReference>
<evidence type="ECO:0000256" key="1">
    <source>
        <dbReference type="ARBA" id="ARBA00022553"/>
    </source>
</evidence>
<dbReference type="AlphaFoldDB" id="A0A2T3JCM4"/>
<evidence type="ECO:0000259" key="3">
    <source>
        <dbReference type="PROSITE" id="PS50110"/>
    </source>
</evidence>
<name>A0A2T3JCM4_9GAMM</name>
<reference evidence="4 5" key="1">
    <citation type="submission" date="2018-01" db="EMBL/GenBank/DDBJ databases">
        <title>Whole genome sequencing of Histamine producing bacteria.</title>
        <authorList>
            <person name="Butler K."/>
        </authorList>
    </citation>
    <scope>NUCLEOTIDE SEQUENCE [LARGE SCALE GENOMIC DNA]</scope>
    <source>
        <strain evidence="4 5">JCM 12947</strain>
    </source>
</reference>
<feature type="modified residue" description="4-aspartylphosphate" evidence="2">
    <location>
        <position position="53"/>
    </location>
</feature>
<dbReference type="Proteomes" id="UP000240987">
    <property type="component" value="Unassembled WGS sequence"/>
</dbReference>
<keyword evidence="1 2" id="KW-0597">Phosphoprotein</keyword>
<comment type="caution">
    <text evidence="4">The sequence shown here is derived from an EMBL/GenBank/DDBJ whole genome shotgun (WGS) entry which is preliminary data.</text>
</comment>
<evidence type="ECO:0000313" key="5">
    <source>
        <dbReference type="Proteomes" id="UP000240987"/>
    </source>
</evidence>
<keyword evidence="5" id="KW-1185">Reference proteome</keyword>
<proteinExistence type="predicted"/>
<dbReference type="Gene3D" id="3.40.50.2300">
    <property type="match status" value="1"/>
</dbReference>
<dbReference type="RefSeq" id="WP_107243996.1">
    <property type="nucleotide sequence ID" value="NZ_PYMJ01000020.1"/>
</dbReference>
<evidence type="ECO:0000256" key="2">
    <source>
        <dbReference type="PROSITE-ProRule" id="PRU00169"/>
    </source>
</evidence>
<feature type="domain" description="Response regulatory" evidence="3">
    <location>
        <begin position="3"/>
        <end position="77"/>
    </location>
</feature>
<evidence type="ECO:0000313" key="4">
    <source>
        <dbReference type="EMBL" id="PSU46635.1"/>
    </source>
</evidence>
<dbReference type="PROSITE" id="PS50110">
    <property type="entry name" value="RESPONSE_REGULATORY"/>
    <property type="match status" value="1"/>
</dbReference>
<gene>
    <name evidence="4" type="ORF">C9J12_18160</name>
</gene>
<protein>
    <recommendedName>
        <fullName evidence="3">Response regulatory domain-containing protein</fullName>
    </recommendedName>
</protein>
<dbReference type="InterPro" id="IPR050595">
    <property type="entry name" value="Bact_response_regulator"/>
</dbReference>
<dbReference type="InterPro" id="IPR001789">
    <property type="entry name" value="Sig_transdc_resp-reg_receiver"/>
</dbReference>
<dbReference type="SUPFAM" id="SSF52172">
    <property type="entry name" value="CheY-like"/>
    <property type="match status" value="1"/>
</dbReference>
<organism evidence="4 5">
    <name type="scientific">Photobacterium frigidiphilum</name>
    <dbReference type="NCBI Taxonomy" id="264736"/>
    <lineage>
        <taxon>Bacteria</taxon>
        <taxon>Pseudomonadati</taxon>
        <taxon>Pseudomonadota</taxon>
        <taxon>Gammaproteobacteria</taxon>
        <taxon>Vibrionales</taxon>
        <taxon>Vibrionaceae</taxon>
        <taxon>Photobacterium</taxon>
    </lineage>
</organism>